<dbReference type="InterPro" id="IPR041588">
    <property type="entry name" value="Integrase_H2C2"/>
</dbReference>
<evidence type="ECO:0000256" key="9">
    <source>
        <dbReference type="ARBA" id="ARBA00022918"/>
    </source>
</evidence>
<evidence type="ECO:0000256" key="6">
    <source>
        <dbReference type="ARBA" id="ARBA00022722"/>
    </source>
</evidence>
<evidence type="ECO:0000256" key="3">
    <source>
        <dbReference type="ARBA" id="ARBA00012493"/>
    </source>
</evidence>
<name>A0A3B3HRY4_ORYLA</name>
<feature type="domain" description="Integrase catalytic" evidence="16">
    <location>
        <begin position="688"/>
        <end position="846"/>
    </location>
</feature>
<keyword evidence="9" id="KW-0695">RNA-directed DNA polymerase</keyword>
<dbReference type="InParanoid" id="A0A3B3HRY4"/>
<evidence type="ECO:0000256" key="4">
    <source>
        <dbReference type="ARBA" id="ARBA00022679"/>
    </source>
</evidence>
<dbReference type="SUPFAM" id="SSF50630">
    <property type="entry name" value="Acid proteases"/>
    <property type="match status" value="1"/>
</dbReference>
<dbReference type="Gene3D" id="3.30.70.270">
    <property type="match status" value="2"/>
</dbReference>
<evidence type="ECO:0000259" key="14">
    <source>
        <dbReference type="PROSITE" id="PS50804"/>
    </source>
</evidence>
<keyword evidence="11" id="KW-0479">Metal-binding</keyword>
<dbReference type="Gene3D" id="1.10.340.70">
    <property type="match status" value="1"/>
</dbReference>
<feature type="compositionally biased region" description="Basic residues" evidence="12">
    <location>
        <begin position="527"/>
        <end position="539"/>
    </location>
</feature>
<keyword evidence="7" id="KW-0255">Endonuclease</keyword>
<dbReference type="GO" id="GO:0015074">
    <property type="term" value="P:DNA integration"/>
    <property type="evidence" value="ECO:0007669"/>
    <property type="project" value="InterPro"/>
</dbReference>
<dbReference type="InterPro" id="IPR001584">
    <property type="entry name" value="Integrase_cat-core"/>
</dbReference>
<dbReference type="FunFam" id="1.10.340.70:FF:000001">
    <property type="entry name" value="Retrovirus-related Pol polyprotein from transposon gypsy-like Protein"/>
    <property type="match status" value="1"/>
</dbReference>
<dbReference type="PROSITE" id="PS50878">
    <property type="entry name" value="RT_POL"/>
    <property type="match status" value="1"/>
</dbReference>
<keyword evidence="4" id="KW-0808">Transferase</keyword>
<keyword evidence="11" id="KW-0862">Zinc</keyword>
<dbReference type="InterPro" id="IPR050951">
    <property type="entry name" value="Retrovirus_Pol_polyprotein"/>
</dbReference>
<dbReference type="InterPro" id="IPR043502">
    <property type="entry name" value="DNA/RNA_pol_sf"/>
</dbReference>
<evidence type="ECO:0000259" key="16">
    <source>
        <dbReference type="PROSITE" id="PS50994"/>
    </source>
</evidence>
<evidence type="ECO:0000256" key="5">
    <source>
        <dbReference type="ARBA" id="ARBA00022695"/>
    </source>
</evidence>
<feature type="region of interest" description="Disordered" evidence="12">
    <location>
        <begin position="524"/>
        <end position="544"/>
    </location>
</feature>
<dbReference type="PROSITE" id="PS50158">
    <property type="entry name" value="ZF_CCHC"/>
    <property type="match status" value="1"/>
</dbReference>
<evidence type="ECO:0000259" key="13">
    <source>
        <dbReference type="PROSITE" id="PS50158"/>
    </source>
</evidence>
<dbReference type="InterPro" id="IPR003309">
    <property type="entry name" value="SCAN_dom"/>
</dbReference>
<dbReference type="Gene3D" id="2.40.70.10">
    <property type="entry name" value="Acid Proteases"/>
    <property type="match status" value="1"/>
</dbReference>
<feature type="domain" description="CCHC-type" evidence="13">
    <location>
        <begin position="356"/>
        <end position="371"/>
    </location>
</feature>
<evidence type="ECO:0000256" key="8">
    <source>
        <dbReference type="ARBA" id="ARBA00022801"/>
    </source>
</evidence>
<dbReference type="InterPro" id="IPR021109">
    <property type="entry name" value="Peptidase_aspartic_dom_sf"/>
</dbReference>
<dbReference type="SUPFAM" id="SSF53098">
    <property type="entry name" value="Ribonuclease H-like"/>
    <property type="match status" value="1"/>
</dbReference>
<dbReference type="InterPro" id="IPR036397">
    <property type="entry name" value="RNaseH_sf"/>
</dbReference>
<dbReference type="Pfam" id="PF02023">
    <property type="entry name" value="SCAN"/>
    <property type="match status" value="1"/>
</dbReference>
<evidence type="ECO:0000313" key="18">
    <source>
        <dbReference type="Proteomes" id="UP000001038"/>
    </source>
</evidence>
<dbReference type="Pfam" id="PF17917">
    <property type="entry name" value="RT_RNaseH"/>
    <property type="match status" value="1"/>
</dbReference>
<dbReference type="Pfam" id="PF00078">
    <property type="entry name" value="RVT_1"/>
    <property type="match status" value="1"/>
</dbReference>
<dbReference type="Gene3D" id="1.10.4020.10">
    <property type="entry name" value="DNA breaking-rejoining enzymes"/>
    <property type="match status" value="1"/>
</dbReference>
<gene>
    <name evidence="17" type="primary">LOC111946338</name>
</gene>
<evidence type="ECO:0000313" key="17">
    <source>
        <dbReference type="Ensembl" id="ENSORLP00000034406.1"/>
    </source>
</evidence>
<keyword evidence="6" id="KW-0540">Nuclease</keyword>
<dbReference type="EC" id="2.7.7.49" evidence="3"/>
<protein>
    <recommendedName>
        <fullName evidence="10">Gypsy retrotransposon integrase-like protein 1</fullName>
        <ecNumber evidence="3">2.7.7.49</ecNumber>
        <ecNumber evidence="2">3.1.26.4</ecNumber>
    </recommendedName>
</protein>
<comment type="similarity">
    <text evidence="1">Belongs to the beta type-B retroviral polymerase family. HERV class-II K(HML-2) pol subfamily.</text>
</comment>
<feature type="domain" description="SCAN box" evidence="14">
    <location>
        <begin position="227"/>
        <end position="303"/>
    </location>
</feature>
<dbReference type="PANTHER" id="PTHR37984:SF5">
    <property type="entry name" value="PROTEIN NYNRIN-LIKE"/>
    <property type="match status" value="1"/>
</dbReference>
<evidence type="ECO:0000259" key="15">
    <source>
        <dbReference type="PROSITE" id="PS50878"/>
    </source>
</evidence>
<dbReference type="Bgee" id="ENSORLG00000028795">
    <property type="expression patterns" value="Expressed in pharyngeal gill and 5 other cell types or tissues"/>
</dbReference>
<keyword evidence="5" id="KW-0548">Nucleotidyltransferase</keyword>
<dbReference type="GeneTree" id="ENSGT01050000244855"/>
<dbReference type="Gene3D" id="3.30.420.10">
    <property type="entry name" value="Ribonuclease H-like superfamily/Ribonuclease H"/>
    <property type="match status" value="1"/>
</dbReference>
<dbReference type="Pfam" id="PF17921">
    <property type="entry name" value="Integrase_H2C2"/>
    <property type="match status" value="1"/>
</dbReference>
<dbReference type="Pfam" id="PF00665">
    <property type="entry name" value="rve"/>
    <property type="match status" value="1"/>
</dbReference>
<proteinExistence type="inferred from homology"/>
<dbReference type="Proteomes" id="UP000001038">
    <property type="component" value="Chromosome 18"/>
</dbReference>
<dbReference type="InterPro" id="IPR000477">
    <property type="entry name" value="RT_dom"/>
</dbReference>
<evidence type="ECO:0000256" key="10">
    <source>
        <dbReference type="ARBA" id="ARBA00039658"/>
    </source>
</evidence>
<dbReference type="InterPro" id="IPR012337">
    <property type="entry name" value="RNaseH-like_sf"/>
</dbReference>
<evidence type="ECO:0000256" key="2">
    <source>
        <dbReference type="ARBA" id="ARBA00012180"/>
    </source>
</evidence>
<dbReference type="FunFam" id="3.30.420.10:FF:000032">
    <property type="entry name" value="Retrovirus-related Pol polyprotein from transposon 297-like Protein"/>
    <property type="match status" value="1"/>
</dbReference>
<dbReference type="InterPro" id="IPR041373">
    <property type="entry name" value="RT_RNaseH"/>
</dbReference>
<dbReference type="Pfam" id="PF22938">
    <property type="entry name" value="Integrase_p58_C"/>
    <property type="match status" value="1"/>
</dbReference>
<dbReference type="InterPro" id="IPR043128">
    <property type="entry name" value="Rev_trsase/Diguanyl_cyclase"/>
</dbReference>
<keyword evidence="8" id="KW-0378">Hydrolase</keyword>
<dbReference type="CDD" id="cd07936">
    <property type="entry name" value="SCAN"/>
    <property type="match status" value="1"/>
</dbReference>
<evidence type="ECO:0000256" key="11">
    <source>
        <dbReference type="PROSITE-ProRule" id="PRU00047"/>
    </source>
</evidence>
<dbReference type="GO" id="GO:0003676">
    <property type="term" value="F:nucleic acid binding"/>
    <property type="evidence" value="ECO:0007669"/>
    <property type="project" value="InterPro"/>
</dbReference>
<organism evidence="17 18">
    <name type="scientific">Oryzias latipes</name>
    <name type="common">Japanese rice fish</name>
    <name type="synonym">Japanese killifish</name>
    <dbReference type="NCBI Taxonomy" id="8090"/>
    <lineage>
        <taxon>Eukaryota</taxon>
        <taxon>Metazoa</taxon>
        <taxon>Chordata</taxon>
        <taxon>Craniata</taxon>
        <taxon>Vertebrata</taxon>
        <taxon>Euteleostomi</taxon>
        <taxon>Actinopterygii</taxon>
        <taxon>Neopterygii</taxon>
        <taxon>Teleostei</taxon>
        <taxon>Neoteleostei</taxon>
        <taxon>Acanthomorphata</taxon>
        <taxon>Ovalentaria</taxon>
        <taxon>Atherinomorphae</taxon>
        <taxon>Beloniformes</taxon>
        <taxon>Adrianichthyidae</taxon>
        <taxon>Oryziinae</taxon>
        <taxon>Oryzias</taxon>
    </lineage>
</organism>
<reference evidence="17 18" key="1">
    <citation type="journal article" date="2007" name="Nature">
        <title>The medaka draft genome and insights into vertebrate genome evolution.</title>
        <authorList>
            <person name="Kasahara M."/>
            <person name="Naruse K."/>
            <person name="Sasaki S."/>
            <person name="Nakatani Y."/>
            <person name="Qu W."/>
            <person name="Ahsan B."/>
            <person name="Yamada T."/>
            <person name="Nagayasu Y."/>
            <person name="Doi K."/>
            <person name="Kasai Y."/>
            <person name="Jindo T."/>
            <person name="Kobayashi D."/>
            <person name="Shimada A."/>
            <person name="Toyoda A."/>
            <person name="Kuroki Y."/>
            <person name="Fujiyama A."/>
            <person name="Sasaki T."/>
            <person name="Shimizu A."/>
            <person name="Asakawa S."/>
            <person name="Shimizu N."/>
            <person name="Hashimoto S."/>
            <person name="Yang J."/>
            <person name="Lee Y."/>
            <person name="Matsushima K."/>
            <person name="Sugano S."/>
            <person name="Sakaizumi M."/>
            <person name="Narita T."/>
            <person name="Ohishi K."/>
            <person name="Haga S."/>
            <person name="Ohta F."/>
            <person name="Nomoto H."/>
            <person name="Nogata K."/>
            <person name="Morishita T."/>
            <person name="Endo T."/>
            <person name="Shin-I T."/>
            <person name="Takeda H."/>
            <person name="Morishita S."/>
            <person name="Kohara Y."/>
        </authorList>
    </citation>
    <scope>NUCLEOTIDE SEQUENCE [LARGE SCALE GENOMIC DNA]</scope>
    <source>
        <strain evidence="17 18">Hd-rR</strain>
    </source>
</reference>
<evidence type="ECO:0000256" key="7">
    <source>
        <dbReference type="ARBA" id="ARBA00022759"/>
    </source>
</evidence>
<dbReference type="PROSITE" id="PS50804">
    <property type="entry name" value="SCAN_BOX"/>
    <property type="match status" value="1"/>
</dbReference>
<reference evidence="17" key="2">
    <citation type="submission" date="2025-08" db="UniProtKB">
        <authorList>
            <consortium name="Ensembl"/>
        </authorList>
    </citation>
    <scope>IDENTIFICATION</scope>
    <source>
        <strain evidence="17">Hd-rR</strain>
    </source>
</reference>
<dbReference type="GO" id="GO:0003964">
    <property type="term" value="F:RNA-directed DNA polymerase activity"/>
    <property type="evidence" value="ECO:0007669"/>
    <property type="project" value="UniProtKB-KW"/>
</dbReference>
<keyword evidence="11" id="KW-0863">Zinc-finger</keyword>
<keyword evidence="18" id="KW-1185">Reference proteome</keyword>
<dbReference type="GO" id="GO:0008270">
    <property type="term" value="F:zinc ion binding"/>
    <property type="evidence" value="ECO:0007669"/>
    <property type="project" value="UniProtKB-KW"/>
</dbReference>
<dbReference type="CDD" id="cd09274">
    <property type="entry name" value="RNase_HI_RT_Ty3"/>
    <property type="match status" value="1"/>
</dbReference>
<dbReference type="PANTHER" id="PTHR37984">
    <property type="entry name" value="PROTEIN CBG26694"/>
    <property type="match status" value="1"/>
</dbReference>
<feature type="domain" description="Reverse transcriptase" evidence="15">
    <location>
        <begin position="1072"/>
        <end position="1250"/>
    </location>
</feature>
<dbReference type="PROSITE" id="PS50994">
    <property type="entry name" value="INTEGRASE"/>
    <property type="match status" value="1"/>
</dbReference>
<accession>A0A3B3HRY4</accession>
<dbReference type="SUPFAM" id="SSF56672">
    <property type="entry name" value="DNA/RNA polymerases"/>
    <property type="match status" value="1"/>
</dbReference>
<reference evidence="17" key="3">
    <citation type="submission" date="2025-09" db="UniProtKB">
        <authorList>
            <consortium name="Ensembl"/>
        </authorList>
    </citation>
    <scope>IDENTIFICATION</scope>
    <source>
        <strain evidence="17">Hd-rR</strain>
    </source>
</reference>
<dbReference type="FunFam" id="3.30.70.270:FF:000020">
    <property type="entry name" value="Transposon Tf2-6 polyprotein-like Protein"/>
    <property type="match status" value="1"/>
</dbReference>
<dbReference type="CDD" id="cd01647">
    <property type="entry name" value="RT_LTR"/>
    <property type="match status" value="1"/>
</dbReference>
<sequence>MQKSGRNMRGAKDGPLPPKMTQEQPDEDQEENGASGGVDSSEGTGNEPSVADLVSIFRSHMSQQEARDARQMEESARQEKRFRALQHQFQLLQLEVQARTTSTPELVLPEPELSNRGPLKTADIPHVNPSNVAEDPTCQPSGQFRLYEPRLEKFTDNDDVEHYLITFERIALACQWKKREWVFHLIPLLTGKARAAYVQMDIDEALDYDNVKAAILSKFNINPENYRQRFRSLEIHADESPRELYARLKELYLKWIQPMGKTANEIGELIILEQYLRMLSPELQVWIREHKPESAAEAAKMAEVFVAARHRGQPWSYTAWKEKDGNNPAPQYRQRAASNVGVQSVRGGQPARVPICYLCGVEGHTKPMCPKKTKLTQMCVAPRFEAPDGPPVGVKLTPVEVNGELMTALIDTGSDQTLVHQQFISPHLITTKTIPVCCVHGDKKSYPTADVYIKIADQTYLLNVGVVDKLPFPVVLGLDLPVLFDLLDTDHSCYAAVTRARAKHVEPLPTLSALPFFDADLEATPGKSRKSRKQRRKEKFQHTAVKFSDDPEPELPLNFRIPDNIVEMQCSDPTLKHLFQRTEEKNTETMQNHGGENFVLRKGILYRQQGSAFKLVVPEAVREIVLTLGHSVPWAGHLGKHRTMNRIRKHFYWPGLSKDVAVFCKTCPQCQLTSTRVPSRAPLQPLPVISTPFERIGMDIVGPLERSKSGNRYMLVITDYATKYPEVFPLKTIKAREVAYCLVQFFSRVGLPLEILTDRGTNFLSTLLSQVYQLLGIKSLRTTAYHPQTDGLTERFNQTIKQMLRKFVNESGTDWDKWLPYLLFAYREVPQASTGFSPFELLYGHEVRGPLSLLKDMWEGDRPHSETVNVVSFVVQMRERLEKMSELAQAHMAEAQKQQKVWYDRSARQRSFSPGQKVLVLLPSSDSKLLTKWQGPFEVLQRIGQTTYRVSTPGQSRSTRLLHVNLLKEWVERAEKEQQVLLIRRIPEEDEVDEQYLSSTLSPNQDLDHLSKEQQLQVRALCSTPVFQENPGRTDIIQHDIILKDGAVVKRRSYRLPERLLTNLKEEVDLMLSLGVIEPSKSEWCSPVVLVPKKDGSIRFCIDFRYLNSVSKFDSYPTPRIDDLIERLGCAKYLTTIDLCKGYWQVPLTRHSRELTAFRTPWGLFQFTVLPFGLHGAPATFQRLMNQVLCGVSEFAAAYLDDIVIFSNTWDEHLGHLERVLDCLQGAGLTVNPSKCVFAKPETDYLGYIIGNGMIKPQTDKVSAIQSCPLPVTKKQLRSFLGMAGFYHRFIPHFSARAALLTDLTGARSPNNLQWTKEAEAAFEDIKRALSKNPVLYSPNFQKPFILQTDASDRGLGAVLLQGPPDDRHPVAFISRKLFPREVHYSTVEKEALGIKWALDSFKYYLLGRELTLETDHKALQWLARMKDTNGRITRWYLAIQPYYFTIHHIPGRNNSTADFLSRCPSESLEGEGV</sequence>
<dbReference type="InterPro" id="IPR001878">
    <property type="entry name" value="Znf_CCHC"/>
</dbReference>
<dbReference type="InterPro" id="IPR054465">
    <property type="entry name" value="Integrase_p58-like_C"/>
</dbReference>
<dbReference type="CDD" id="cd00303">
    <property type="entry name" value="retropepsin_like"/>
    <property type="match status" value="1"/>
</dbReference>
<feature type="region of interest" description="Disordered" evidence="12">
    <location>
        <begin position="1"/>
        <end position="50"/>
    </location>
</feature>
<evidence type="ECO:0000256" key="12">
    <source>
        <dbReference type="SAM" id="MobiDB-lite"/>
    </source>
</evidence>
<dbReference type="SUPFAM" id="SSF47353">
    <property type="entry name" value="Retrovirus capsid dimerization domain-like"/>
    <property type="match status" value="1"/>
</dbReference>
<dbReference type="Gene3D" id="3.10.10.10">
    <property type="entry name" value="HIV Type 1 Reverse Transcriptase, subunit A, domain 1"/>
    <property type="match status" value="1"/>
</dbReference>
<dbReference type="GO" id="GO:0004523">
    <property type="term" value="F:RNA-DNA hybrid ribonuclease activity"/>
    <property type="evidence" value="ECO:0007669"/>
    <property type="project" value="UniProtKB-EC"/>
</dbReference>
<dbReference type="SMART" id="SM00431">
    <property type="entry name" value="SCAN"/>
    <property type="match status" value="1"/>
</dbReference>
<dbReference type="FunFam" id="3.10.20.370:FF:000001">
    <property type="entry name" value="Retrovirus-related Pol polyprotein from transposon 17.6-like protein"/>
    <property type="match status" value="1"/>
</dbReference>
<dbReference type="Ensembl" id="ENSORLT00000035135.1">
    <property type="protein sequence ID" value="ENSORLP00000034406.1"/>
    <property type="gene ID" value="ENSORLG00000028795.1"/>
</dbReference>
<evidence type="ECO:0000256" key="1">
    <source>
        <dbReference type="ARBA" id="ARBA00010879"/>
    </source>
</evidence>
<dbReference type="EC" id="3.1.26.4" evidence="2"/>
<dbReference type="InterPro" id="IPR038269">
    <property type="entry name" value="SCAN_sf"/>
</dbReference>